<dbReference type="InterPro" id="IPR010982">
    <property type="entry name" value="Lambda_DNA-bd_dom_sf"/>
</dbReference>
<evidence type="ECO:0000259" key="1">
    <source>
        <dbReference type="PROSITE" id="PS50943"/>
    </source>
</evidence>
<dbReference type="InterPro" id="IPR001387">
    <property type="entry name" value="Cro/C1-type_HTH"/>
</dbReference>
<dbReference type="Gene3D" id="1.10.260.40">
    <property type="entry name" value="lambda repressor-like DNA-binding domains"/>
    <property type="match status" value="1"/>
</dbReference>
<dbReference type="OrthoDB" id="9804186at2"/>
<name>A0A369BDH1_9FIRM</name>
<dbReference type="Proteomes" id="UP000253034">
    <property type="component" value="Unassembled WGS sequence"/>
</dbReference>
<dbReference type="GO" id="GO:0003677">
    <property type="term" value="F:DNA binding"/>
    <property type="evidence" value="ECO:0007669"/>
    <property type="project" value="UniProtKB-KW"/>
</dbReference>
<dbReference type="PROSITE" id="PS50943">
    <property type="entry name" value="HTH_CROC1"/>
    <property type="match status" value="1"/>
</dbReference>
<reference evidence="2 3" key="1">
    <citation type="submission" date="2018-07" db="EMBL/GenBank/DDBJ databases">
        <title>Genomic Encyclopedia of Type Strains, Phase IV (KMG-IV): sequencing the most valuable type-strain genomes for metagenomic binning, comparative biology and taxonomic classification.</title>
        <authorList>
            <person name="Goeker M."/>
        </authorList>
    </citation>
    <scope>NUCLEOTIDE SEQUENCE [LARGE SCALE GENOMIC DNA]</scope>
    <source>
        <strain evidence="2 3">DSM 27016</strain>
    </source>
</reference>
<comment type="caution">
    <text evidence="2">The sequence shown here is derived from an EMBL/GenBank/DDBJ whole genome shotgun (WGS) entry which is preliminary data.</text>
</comment>
<gene>
    <name evidence="2" type="ORF">DFR58_10319</name>
</gene>
<dbReference type="Pfam" id="PF13443">
    <property type="entry name" value="HTH_26"/>
    <property type="match status" value="1"/>
</dbReference>
<accession>A0A369BDH1</accession>
<proteinExistence type="predicted"/>
<dbReference type="RefSeq" id="WP_114296354.1">
    <property type="nucleotide sequence ID" value="NZ_QPJT01000003.1"/>
</dbReference>
<evidence type="ECO:0000313" key="3">
    <source>
        <dbReference type="Proteomes" id="UP000253034"/>
    </source>
</evidence>
<feature type="domain" description="HTH cro/C1-type" evidence="1">
    <location>
        <begin position="26"/>
        <end position="61"/>
    </location>
</feature>
<dbReference type="EMBL" id="QPJT01000003">
    <property type="protein sequence ID" value="RCX19275.1"/>
    <property type="molecule type" value="Genomic_DNA"/>
</dbReference>
<organism evidence="2 3">
    <name type="scientific">Anaerobacterium chartisolvens</name>
    <dbReference type="NCBI Taxonomy" id="1297424"/>
    <lineage>
        <taxon>Bacteria</taxon>
        <taxon>Bacillati</taxon>
        <taxon>Bacillota</taxon>
        <taxon>Clostridia</taxon>
        <taxon>Eubacteriales</taxon>
        <taxon>Oscillospiraceae</taxon>
        <taxon>Anaerobacterium</taxon>
    </lineage>
</organism>
<dbReference type="AlphaFoldDB" id="A0A369BDH1"/>
<keyword evidence="2" id="KW-0238">DNA-binding</keyword>
<evidence type="ECO:0000313" key="2">
    <source>
        <dbReference type="EMBL" id="RCX19275.1"/>
    </source>
</evidence>
<sequence>MIVNYNRLWKLLIDKKMNKKDLRLSANISTTAVAKLTKGQNVTTDLLLKICNALDCDFADIMEVDRSENKSEE</sequence>
<dbReference type="SUPFAM" id="SSF47413">
    <property type="entry name" value="lambda repressor-like DNA-binding domains"/>
    <property type="match status" value="1"/>
</dbReference>
<keyword evidence="3" id="KW-1185">Reference proteome</keyword>
<protein>
    <submittedName>
        <fullName evidence="2">DNA-binding Xre family transcriptional regulator</fullName>
    </submittedName>
</protein>